<evidence type="ECO:0000313" key="2">
    <source>
        <dbReference type="EMBL" id="CAD8810389.1"/>
    </source>
</evidence>
<dbReference type="AlphaFoldDB" id="A0A6U0FFI1"/>
<feature type="signal peptide" evidence="1">
    <location>
        <begin position="1"/>
        <end position="27"/>
    </location>
</feature>
<name>A0A6U0FFI1_9CHLO</name>
<protein>
    <recommendedName>
        <fullName evidence="3">Galactose oxidase</fullName>
    </recommendedName>
</protein>
<dbReference type="Gene3D" id="2.120.10.80">
    <property type="entry name" value="Kelch-type beta propeller"/>
    <property type="match status" value="1"/>
</dbReference>
<evidence type="ECO:0000256" key="1">
    <source>
        <dbReference type="SAM" id="SignalP"/>
    </source>
</evidence>
<sequence>MMMIMMVTMRAWMTMVVMMMCVGGVVNAPLGVEAQTSVTPSATSRDPNRFGVDPERRSGAASAMFTTGATYKRLVVFGGLYDGNALADVWELDIVKDATSGEYGNWTRLHDGSGTDAPWGRTGATACALGGNLYVFGGYSPGYGDFDELWKFDRTAESWSRVEASDGVVPPKRNGGTMTTPDGESGSTFLIFGGNGLNDVWEFDISTMTWTMVRSSTVSSGVLRAYAWTLSTTVVVLVSLLASPA</sequence>
<reference evidence="2" key="1">
    <citation type="submission" date="2021-01" db="EMBL/GenBank/DDBJ databases">
        <authorList>
            <person name="Corre E."/>
            <person name="Pelletier E."/>
            <person name="Niang G."/>
            <person name="Scheremetjew M."/>
            <person name="Finn R."/>
            <person name="Kale V."/>
            <person name="Holt S."/>
            <person name="Cochrane G."/>
            <person name="Meng A."/>
            <person name="Brown T."/>
            <person name="Cohen L."/>
        </authorList>
    </citation>
    <scope>NUCLEOTIDE SEQUENCE</scope>
    <source>
        <strain evidence="2">Clade-D-RCC1621</strain>
    </source>
</reference>
<dbReference type="SUPFAM" id="SSF117281">
    <property type="entry name" value="Kelch motif"/>
    <property type="match status" value="1"/>
</dbReference>
<feature type="chain" id="PRO_5030159879" description="Galactose oxidase" evidence="1">
    <location>
        <begin position="28"/>
        <end position="245"/>
    </location>
</feature>
<dbReference type="Pfam" id="PF24681">
    <property type="entry name" value="Kelch_KLHDC2_KLHL20_DRC7"/>
    <property type="match status" value="1"/>
</dbReference>
<dbReference type="PANTHER" id="PTHR23244:SF471">
    <property type="entry name" value="GUANINE NUCLEOTIDE-BINDING PROTEIN SUBUNIT BETA 1-RELATED"/>
    <property type="match status" value="1"/>
</dbReference>
<gene>
    <name evidence="2" type="ORF">OMED0930_LOCUS1483</name>
</gene>
<dbReference type="PANTHER" id="PTHR23244">
    <property type="entry name" value="KELCH REPEAT DOMAIN"/>
    <property type="match status" value="1"/>
</dbReference>
<keyword evidence="1" id="KW-0732">Signal</keyword>
<evidence type="ECO:0008006" key="3">
    <source>
        <dbReference type="Google" id="ProtNLM"/>
    </source>
</evidence>
<accession>A0A6U0FFI1</accession>
<dbReference type="EMBL" id="HBFO01002164">
    <property type="protein sequence ID" value="CAD8810389.1"/>
    <property type="molecule type" value="Transcribed_RNA"/>
</dbReference>
<dbReference type="InterPro" id="IPR015915">
    <property type="entry name" value="Kelch-typ_b-propeller"/>
</dbReference>
<organism evidence="2">
    <name type="scientific">Ostreococcus mediterraneus</name>
    <dbReference type="NCBI Taxonomy" id="1486918"/>
    <lineage>
        <taxon>Eukaryota</taxon>
        <taxon>Viridiplantae</taxon>
        <taxon>Chlorophyta</taxon>
        <taxon>Mamiellophyceae</taxon>
        <taxon>Mamiellales</taxon>
        <taxon>Bathycoccaceae</taxon>
        <taxon>Ostreococcus</taxon>
    </lineage>
</organism>
<proteinExistence type="predicted"/>